<accession>A0A837ZV67</accession>
<evidence type="ECO:0000313" key="2">
    <source>
        <dbReference type="Proteomes" id="UP000582974"/>
    </source>
</evidence>
<proteinExistence type="predicted"/>
<reference evidence="1 2" key="1">
    <citation type="submission" date="2020-07" db="EMBL/GenBank/DDBJ databases">
        <title>Genome of Haloechinothrix sp.</title>
        <authorList>
            <person name="Tang S.-K."/>
            <person name="Yang L."/>
            <person name="Zhu W.-Y."/>
        </authorList>
    </citation>
    <scope>NUCLEOTIDE SEQUENCE [LARGE SCALE GENOMIC DNA]</scope>
    <source>
        <strain evidence="1 2">YIM 98757</strain>
    </source>
</reference>
<organism evidence="1 2">
    <name type="scientific">Haloechinothrix aidingensis</name>
    <dbReference type="NCBI Taxonomy" id="2752311"/>
    <lineage>
        <taxon>Bacteria</taxon>
        <taxon>Bacillati</taxon>
        <taxon>Actinomycetota</taxon>
        <taxon>Actinomycetes</taxon>
        <taxon>Pseudonocardiales</taxon>
        <taxon>Pseudonocardiaceae</taxon>
        <taxon>Haloechinothrix</taxon>
    </lineage>
</organism>
<evidence type="ECO:0000313" key="1">
    <source>
        <dbReference type="EMBL" id="MBA0123984.1"/>
    </source>
</evidence>
<protein>
    <submittedName>
        <fullName evidence="1">Uncharacterized protein</fullName>
    </submittedName>
</protein>
<gene>
    <name evidence="1" type="ORF">H0B56_00320</name>
</gene>
<sequence length="33" mass="3645">MATVVLLCLCSASRATRRGWLAARRRHSRDGSS</sequence>
<comment type="caution">
    <text evidence="1">The sequence shown here is derived from an EMBL/GenBank/DDBJ whole genome shotgun (WGS) entry which is preliminary data.</text>
</comment>
<keyword evidence="2" id="KW-1185">Reference proteome</keyword>
<dbReference type="Proteomes" id="UP000582974">
    <property type="component" value="Unassembled WGS sequence"/>
</dbReference>
<dbReference type="AlphaFoldDB" id="A0A837ZV67"/>
<dbReference type="EMBL" id="JACCKD010000001">
    <property type="protein sequence ID" value="MBA0123984.1"/>
    <property type="molecule type" value="Genomic_DNA"/>
</dbReference>
<name>A0A837ZV67_9PSEU</name>